<keyword evidence="1" id="KW-0472">Membrane</keyword>
<evidence type="ECO:0000256" key="1">
    <source>
        <dbReference type="SAM" id="Phobius"/>
    </source>
</evidence>
<evidence type="ECO:0000313" key="2">
    <source>
        <dbReference type="EMBL" id="QHU35263.1"/>
    </source>
</evidence>
<reference evidence="2" key="1">
    <citation type="journal article" date="2020" name="Nature">
        <title>Giant virus diversity and host interactions through global metagenomics.</title>
        <authorList>
            <person name="Schulz F."/>
            <person name="Roux S."/>
            <person name="Paez-Espino D."/>
            <person name="Jungbluth S."/>
            <person name="Walsh D.A."/>
            <person name="Denef V.J."/>
            <person name="McMahon K.D."/>
            <person name="Konstantinidis K.T."/>
            <person name="Eloe-Fadrosh E.A."/>
            <person name="Kyrpides N.C."/>
            <person name="Woyke T."/>
        </authorList>
    </citation>
    <scope>NUCLEOTIDE SEQUENCE</scope>
    <source>
        <strain evidence="2">GVMAG-S-1017745-26</strain>
    </source>
</reference>
<sequence length="251" mass="27036">MALNLSEQIGGNNLQNVSKNSNGFIQHVTRFDTETKSELSNLLQYLVIVIVPIYILNRTINGVIPDFNESKGNIELLGEVVMQVISLLLGVFIIHRIVTFIPTFSGNNLSEINFMNVVLIIVFSGLNSENGKKINHVYNRLLGAWNGENPKKPEKNDDSAVVKVSQPISGNPLQAPQATHQASRADYVNTHQQMGTGALSQVVQQVQTGQQQNNAVGTGGQQGSPDMGMMGGGLLAEPMAANAGFGAFSSF</sequence>
<protein>
    <submittedName>
        <fullName evidence="2">Uncharacterized protein</fullName>
    </submittedName>
</protein>
<organism evidence="2">
    <name type="scientific">viral metagenome</name>
    <dbReference type="NCBI Taxonomy" id="1070528"/>
    <lineage>
        <taxon>unclassified sequences</taxon>
        <taxon>metagenomes</taxon>
        <taxon>organismal metagenomes</taxon>
    </lineage>
</organism>
<proteinExistence type="predicted"/>
<keyword evidence="1" id="KW-0812">Transmembrane</keyword>
<feature type="transmembrane region" description="Helical" evidence="1">
    <location>
        <begin position="109"/>
        <end position="126"/>
    </location>
</feature>
<accession>A0A6C0LY78</accession>
<keyword evidence="1" id="KW-1133">Transmembrane helix</keyword>
<feature type="transmembrane region" description="Helical" evidence="1">
    <location>
        <begin position="42"/>
        <end position="64"/>
    </location>
</feature>
<dbReference type="AlphaFoldDB" id="A0A6C0LY78"/>
<name>A0A6C0LY78_9ZZZZ</name>
<feature type="transmembrane region" description="Helical" evidence="1">
    <location>
        <begin position="76"/>
        <end position="97"/>
    </location>
</feature>
<dbReference type="EMBL" id="MN740585">
    <property type="protein sequence ID" value="QHU35263.1"/>
    <property type="molecule type" value="Genomic_DNA"/>
</dbReference>